<evidence type="ECO:0000256" key="1">
    <source>
        <dbReference type="SAM" id="Phobius"/>
    </source>
</evidence>
<keyword evidence="1" id="KW-0812">Transmembrane</keyword>
<accession>A0ABQ7IN52</accession>
<evidence type="ECO:0000313" key="2">
    <source>
        <dbReference type="EMBL" id="KAF7929260.1"/>
    </source>
</evidence>
<feature type="transmembrane region" description="Helical" evidence="1">
    <location>
        <begin position="28"/>
        <end position="50"/>
    </location>
</feature>
<dbReference type="RefSeq" id="XP_038810642.1">
    <property type="nucleotide sequence ID" value="XM_038952800.1"/>
</dbReference>
<feature type="transmembrane region" description="Helical" evidence="1">
    <location>
        <begin position="180"/>
        <end position="203"/>
    </location>
</feature>
<keyword evidence="3" id="KW-1185">Reference proteome</keyword>
<organism evidence="2 3">
    <name type="scientific">Botrytis deweyae</name>
    <dbReference type="NCBI Taxonomy" id="2478750"/>
    <lineage>
        <taxon>Eukaryota</taxon>
        <taxon>Fungi</taxon>
        <taxon>Dikarya</taxon>
        <taxon>Ascomycota</taxon>
        <taxon>Pezizomycotina</taxon>
        <taxon>Leotiomycetes</taxon>
        <taxon>Helotiales</taxon>
        <taxon>Sclerotiniaceae</taxon>
        <taxon>Botrytis</taxon>
    </lineage>
</organism>
<dbReference type="Proteomes" id="UP000783213">
    <property type="component" value="Unassembled WGS sequence"/>
</dbReference>
<protein>
    <submittedName>
        <fullName evidence="2">Uncharacterized protein</fullName>
    </submittedName>
</protein>
<dbReference type="EMBL" id="RCSX01000010">
    <property type="protein sequence ID" value="KAF7929260.1"/>
    <property type="molecule type" value="Genomic_DNA"/>
</dbReference>
<dbReference type="GeneID" id="62231953"/>
<keyword evidence="1" id="KW-0472">Membrane</keyword>
<feature type="transmembrane region" description="Helical" evidence="1">
    <location>
        <begin position="223"/>
        <end position="244"/>
    </location>
</feature>
<feature type="transmembrane region" description="Helical" evidence="1">
    <location>
        <begin position="669"/>
        <end position="693"/>
    </location>
</feature>
<evidence type="ECO:0000313" key="3">
    <source>
        <dbReference type="Proteomes" id="UP000783213"/>
    </source>
</evidence>
<reference evidence="2 3" key="1">
    <citation type="journal article" date="2020" name="Genome Biol. Evol.">
        <title>Comparative genomics of Sclerotiniaceae.</title>
        <authorList>
            <person name="Valero Jimenez C.A."/>
            <person name="Steentjes M."/>
            <person name="Scholten O.E."/>
            <person name="Van Kan J.A.L."/>
        </authorList>
    </citation>
    <scope>NUCLEOTIDE SEQUENCE [LARGE SCALE GENOMIC DNA]</scope>
    <source>
        <strain evidence="2 3">B1</strain>
    </source>
</reference>
<proteinExistence type="predicted"/>
<gene>
    <name evidence="2" type="ORF">EAE98_005179</name>
</gene>
<comment type="caution">
    <text evidence="2">The sequence shown here is derived from an EMBL/GenBank/DDBJ whole genome shotgun (WGS) entry which is preliminary data.</text>
</comment>
<keyword evidence="1" id="KW-1133">Transmembrane helix</keyword>
<feature type="transmembrane region" description="Helical" evidence="1">
    <location>
        <begin position="70"/>
        <end position="91"/>
    </location>
</feature>
<name>A0ABQ7IN52_9HELO</name>
<sequence length="777" mass="86225">MVSRTFYRRLGFPAQNPPRFRVQIKAHWFKIIGLFFLWPFTQSKLISTYMENRKHKSEGLKEATVRGRWHVARACTFHLLSITVTIILLLLNSLEVYSDSIGPDVENLNARLNALQFGAKMHEIFISASLSTMGLSLLQYEILNREIPFGGLFAGFRINDLGSLLSPDLWAIGTHGTKKFLLLALTLSLLTILAAICGPASAILMLPSLGWWEVSLTQTLESLVGFAITSKPLFFIGANASSLWPMKIRNSNYSPYVCDVSNFNNTLSIPNGCPGGGASVIFDWARATFSLGYANPLRWNITMPIFRNTSYDSPGPTFSRFLEGASYMDWQVAGSNYWFLSQTISIPAAETLVSIALAIGFGNATTRWKLMLSNESDPPAAQAFATCSRNDSRVYQKTTRLIRHISDFSIVTKQGNTSFVLKDGESHALGLPYASVDVKFMFPLEAPARGSWYSNASTALDLWNGSQQSVSTWVSSEGQRASIGAAMITCDESLGHGICESHQSWAPLLFNTCSVFARWQPMESFINPSIDKFVHLSGSDSPDRSLDKWLRSNYSDFDLQKVRIDADWANSALPPEAFTHMDTAFGVVVTILIADAMARSGKSKPVILKGNSASAPWSDPRDFPEWNLFFHDILSFEDSETNPEEFTPIDIRQWRNGYSYSLTGSTRRLAFGILLVHILFALIHTTLLIWIGWSCDIFKSLCEIVALAINSSPTPILENTCVGIARLDTYKHIVKVREVSEQHLGLVLAGEEGSSKVVVMGKMYGNVGVKKGHLKVE</sequence>